<dbReference type="Gene3D" id="3.60.10.10">
    <property type="entry name" value="Endonuclease/exonuclease/phosphatase"/>
    <property type="match status" value="1"/>
</dbReference>
<reference evidence="1" key="2">
    <citation type="journal article" date="2024" name="Plant">
        <title>Genomic evolution and insights into agronomic trait innovations of Sesamum species.</title>
        <authorList>
            <person name="Miao H."/>
            <person name="Wang L."/>
            <person name="Qu L."/>
            <person name="Liu H."/>
            <person name="Sun Y."/>
            <person name="Le M."/>
            <person name="Wang Q."/>
            <person name="Wei S."/>
            <person name="Zheng Y."/>
            <person name="Lin W."/>
            <person name="Duan Y."/>
            <person name="Cao H."/>
            <person name="Xiong S."/>
            <person name="Wang X."/>
            <person name="Wei L."/>
            <person name="Li C."/>
            <person name="Ma Q."/>
            <person name="Ju M."/>
            <person name="Zhao R."/>
            <person name="Li G."/>
            <person name="Mu C."/>
            <person name="Tian Q."/>
            <person name="Mei H."/>
            <person name="Zhang T."/>
            <person name="Gao T."/>
            <person name="Zhang H."/>
        </authorList>
    </citation>
    <scope>NUCLEOTIDE SEQUENCE</scope>
    <source>
        <strain evidence="1">G01</strain>
    </source>
</reference>
<evidence type="ECO:0000313" key="1">
    <source>
        <dbReference type="EMBL" id="KAL0282257.1"/>
    </source>
</evidence>
<protein>
    <submittedName>
        <fullName evidence="1">Uncharacterized protein</fullName>
    </submittedName>
</protein>
<dbReference type="PANTHER" id="PTHR35218:SF9">
    <property type="entry name" value="ENDONUCLEASE_EXONUCLEASE_PHOSPHATASE DOMAIN-CONTAINING PROTEIN"/>
    <property type="match status" value="1"/>
</dbReference>
<sequence>MVRNAVVGSVPLRLIQRDCKLRRRGWWFRRRFLYIYQRSSPATSYKNLSMKLLGLRAPWTVWKLRELVRLHDPALVYLSETKCSVQRAEVVKKILNYFGLGIPSRGRSRDLLMLLRKDLDVLIQSFSNNHIDATVQASPTAARWRFIGFYGHPDVPQRRATWCLLRQLSRQSHRPWLCMGNFNEILCQEEKQGVNVRVSWQISAFRECLSDCNLHDLGCQGS</sequence>
<accession>A0AAW2IJY9</accession>
<gene>
    <name evidence="1" type="ORF">Sangu_2959900</name>
</gene>
<dbReference type="PANTHER" id="PTHR35218">
    <property type="entry name" value="RNASE H DOMAIN-CONTAINING PROTEIN"/>
    <property type="match status" value="1"/>
</dbReference>
<dbReference type="EMBL" id="JACGWK010001833">
    <property type="protein sequence ID" value="KAL0282257.1"/>
    <property type="molecule type" value="Genomic_DNA"/>
</dbReference>
<reference evidence="1" key="1">
    <citation type="submission" date="2020-06" db="EMBL/GenBank/DDBJ databases">
        <authorList>
            <person name="Li T."/>
            <person name="Hu X."/>
            <person name="Zhang T."/>
            <person name="Song X."/>
            <person name="Zhang H."/>
            <person name="Dai N."/>
            <person name="Sheng W."/>
            <person name="Hou X."/>
            <person name="Wei L."/>
        </authorList>
    </citation>
    <scope>NUCLEOTIDE SEQUENCE</scope>
    <source>
        <strain evidence="1">G01</strain>
        <tissue evidence="1">Leaf</tissue>
    </source>
</reference>
<proteinExistence type="predicted"/>
<dbReference type="InterPro" id="IPR036691">
    <property type="entry name" value="Endo/exonu/phosph_ase_sf"/>
</dbReference>
<comment type="caution">
    <text evidence="1">The sequence shown here is derived from an EMBL/GenBank/DDBJ whole genome shotgun (WGS) entry which is preliminary data.</text>
</comment>
<dbReference type="SUPFAM" id="SSF56219">
    <property type="entry name" value="DNase I-like"/>
    <property type="match status" value="1"/>
</dbReference>
<dbReference type="AlphaFoldDB" id="A0AAW2IJY9"/>
<organism evidence="1">
    <name type="scientific">Sesamum angustifolium</name>
    <dbReference type="NCBI Taxonomy" id="2727405"/>
    <lineage>
        <taxon>Eukaryota</taxon>
        <taxon>Viridiplantae</taxon>
        <taxon>Streptophyta</taxon>
        <taxon>Embryophyta</taxon>
        <taxon>Tracheophyta</taxon>
        <taxon>Spermatophyta</taxon>
        <taxon>Magnoliopsida</taxon>
        <taxon>eudicotyledons</taxon>
        <taxon>Gunneridae</taxon>
        <taxon>Pentapetalae</taxon>
        <taxon>asterids</taxon>
        <taxon>lamiids</taxon>
        <taxon>Lamiales</taxon>
        <taxon>Pedaliaceae</taxon>
        <taxon>Sesamum</taxon>
    </lineage>
</organism>
<name>A0AAW2IJY9_9LAMI</name>